<dbReference type="AlphaFoldDB" id="A0A4R2GQW2"/>
<keyword evidence="3" id="KW-1185">Reference proteome</keyword>
<gene>
    <name evidence="2" type="ORF">EV666_10918</name>
</gene>
<feature type="region of interest" description="Disordered" evidence="1">
    <location>
        <begin position="191"/>
        <end position="210"/>
    </location>
</feature>
<organism evidence="2 3">
    <name type="scientific">Camelimonas lactis</name>
    <dbReference type="NCBI Taxonomy" id="659006"/>
    <lineage>
        <taxon>Bacteria</taxon>
        <taxon>Pseudomonadati</taxon>
        <taxon>Pseudomonadota</taxon>
        <taxon>Alphaproteobacteria</taxon>
        <taxon>Hyphomicrobiales</taxon>
        <taxon>Chelatococcaceae</taxon>
        <taxon>Camelimonas</taxon>
    </lineage>
</organism>
<dbReference type="OrthoDB" id="8097345at2"/>
<protein>
    <submittedName>
        <fullName evidence="2">DUF3102 family protein</fullName>
    </submittedName>
</protein>
<proteinExistence type="predicted"/>
<evidence type="ECO:0000313" key="3">
    <source>
        <dbReference type="Proteomes" id="UP000294881"/>
    </source>
</evidence>
<dbReference type="Proteomes" id="UP000294881">
    <property type="component" value="Unassembled WGS sequence"/>
</dbReference>
<comment type="caution">
    <text evidence="2">The sequence shown here is derived from an EMBL/GenBank/DDBJ whole genome shotgun (WGS) entry which is preliminary data.</text>
</comment>
<accession>A0A4R2GQW2</accession>
<evidence type="ECO:0000313" key="2">
    <source>
        <dbReference type="EMBL" id="TCO12373.1"/>
    </source>
</evidence>
<dbReference type="Pfam" id="PF11300">
    <property type="entry name" value="DUF3102"/>
    <property type="match status" value="1"/>
</dbReference>
<dbReference type="EMBL" id="SLWL01000009">
    <property type="protein sequence ID" value="TCO12373.1"/>
    <property type="molecule type" value="Genomic_DNA"/>
</dbReference>
<dbReference type="InterPro" id="IPR021451">
    <property type="entry name" value="DUF3102"/>
</dbReference>
<reference evidence="2 3" key="1">
    <citation type="submission" date="2019-03" db="EMBL/GenBank/DDBJ databases">
        <title>Genomic Encyclopedia of Type Strains, Phase IV (KMG-IV): sequencing the most valuable type-strain genomes for metagenomic binning, comparative biology and taxonomic classification.</title>
        <authorList>
            <person name="Goeker M."/>
        </authorList>
    </citation>
    <scope>NUCLEOTIDE SEQUENCE [LARGE SCALE GENOMIC DNA]</scope>
    <source>
        <strain evidence="2 3">DSM 22958</strain>
    </source>
</reference>
<evidence type="ECO:0000256" key="1">
    <source>
        <dbReference type="SAM" id="MobiDB-lite"/>
    </source>
</evidence>
<sequence>MQLAAESIIEVGRELIQQKKDLGHGNFLPWIEAEFGMSGVSASRFMNVAEQFGSKSFTVKDLPPTALYALAAPSTPEPVRTEVLERAASGEKVTASSRAEPLLSRPRSRAACFTGSGRLATCTARWAAMRLMPSSRAAARMPDSMFCGGARLPSDRVAVTTCASRCFPCSSVSLIHSAACSSRSSFGMVRTASERPPSLPRPPFGETWST</sequence>
<name>A0A4R2GQW2_9HYPH</name>